<dbReference type="GO" id="GO:0004103">
    <property type="term" value="F:choline kinase activity"/>
    <property type="evidence" value="ECO:0007669"/>
    <property type="project" value="TreeGrafter"/>
</dbReference>
<reference evidence="2" key="1">
    <citation type="submission" date="2021-10" db="EMBL/GenBank/DDBJ databases">
        <title>De novo Genome Assembly of Clathrus columnatus (Basidiomycota, Fungi) Using Illumina and Nanopore Sequence Data.</title>
        <authorList>
            <person name="Ogiso-Tanaka E."/>
            <person name="Itagaki H."/>
            <person name="Hosoya T."/>
            <person name="Hosaka K."/>
        </authorList>
    </citation>
    <scope>NUCLEOTIDE SEQUENCE</scope>
    <source>
        <strain evidence="2">MO-923</strain>
    </source>
</reference>
<accession>A0AAV5A7I0</accession>
<dbReference type="GO" id="GO:0006646">
    <property type="term" value="P:phosphatidylethanolamine biosynthetic process"/>
    <property type="evidence" value="ECO:0007669"/>
    <property type="project" value="TreeGrafter"/>
</dbReference>
<sequence>MTTTTTARPTTSRSLTATAISTTNVSSASTTTSIRQYGTSRLKHVPIYLDSDLRKASFKQDLSKVLRALGFEGWSPLLLEIEKVSGSLTNAVFFVHHTLSSQTLLLRIYGPCTCSLISRKNELHMLHVLSTRYRIGPRVFGTFVNGRIEEYFDSTPLSPCEMRDPVISRRIGKRMRELHSVDSRGVFLPQENGDDILAEEVGVRQNVRKWIGVAKRVAETLKERDGERIKMIDLEKFEREWEEYWSWLMNWENKHGRSERVFAHNDTQYGNLLKLKNSKTLEIIVVDFEYASVNAAAFDIGNHFQEWMADYRSSTPHEMRQDKYPDKYERYNFYRGYGIEQEKLENMDESVKAWSRASEGMWAIWGVVQAESPTTQMPTERESGDGDFDYIGYALSRMLRFRFATY</sequence>
<evidence type="ECO:0000313" key="3">
    <source>
        <dbReference type="Proteomes" id="UP001050691"/>
    </source>
</evidence>
<evidence type="ECO:0000256" key="1">
    <source>
        <dbReference type="ARBA" id="ARBA00038211"/>
    </source>
</evidence>
<dbReference type="EMBL" id="BPWL01000004">
    <property type="protein sequence ID" value="GJJ09462.1"/>
    <property type="molecule type" value="Genomic_DNA"/>
</dbReference>
<dbReference type="SUPFAM" id="SSF56112">
    <property type="entry name" value="Protein kinase-like (PK-like)"/>
    <property type="match status" value="1"/>
</dbReference>
<dbReference type="PANTHER" id="PTHR22603:SF93">
    <property type="entry name" value="RE24176P"/>
    <property type="match status" value="1"/>
</dbReference>
<protein>
    <recommendedName>
        <fullName evidence="4">Choline kinase</fullName>
    </recommendedName>
</protein>
<dbReference type="AlphaFoldDB" id="A0AAV5A7I0"/>
<dbReference type="InterPro" id="IPR011009">
    <property type="entry name" value="Kinase-like_dom_sf"/>
</dbReference>
<dbReference type="GO" id="GO:0005737">
    <property type="term" value="C:cytoplasm"/>
    <property type="evidence" value="ECO:0007669"/>
    <property type="project" value="TreeGrafter"/>
</dbReference>
<evidence type="ECO:0000313" key="2">
    <source>
        <dbReference type="EMBL" id="GJJ09462.1"/>
    </source>
</evidence>
<comment type="caution">
    <text evidence="2">The sequence shown here is derived from an EMBL/GenBank/DDBJ whole genome shotgun (WGS) entry which is preliminary data.</text>
</comment>
<proteinExistence type="inferred from homology"/>
<dbReference type="CDD" id="cd05157">
    <property type="entry name" value="ETNK_euk"/>
    <property type="match status" value="1"/>
</dbReference>
<organism evidence="2 3">
    <name type="scientific">Clathrus columnatus</name>
    <dbReference type="NCBI Taxonomy" id="1419009"/>
    <lineage>
        <taxon>Eukaryota</taxon>
        <taxon>Fungi</taxon>
        <taxon>Dikarya</taxon>
        <taxon>Basidiomycota</taxon>
        <taxon>Agaricomycotina</taxon>
        <taxon>Agaricomycetes</taxon>
        <taxon>Phallomycetidae</taxon>
        <taxon>Phallales</taxon>
        <taxon>Clathraceae</taxon>
        <taxon>Clathrus</taxon>
    </lineage>
</organism>
<dbReference type="GO" id="GO:0004305">
    <property type="term" value="F:ethanolamine kinase activity"/>
    <property type="evidence" value="ECO:0007669"/>
    <property type="project" value="TreeGrafter"/>
</dbReference>
<evidence type="ECO:0008006" key="4">
    <source>
        <dbReference type="Google" id="ProtNLM"/>
    </source>
</evidence>
<dbReference type="Pfam" id="PF01633">
    <property type="entry name" value="Choline_kinase"/>
    <property type="match status" value="1"/>
</dbReference>
<name>A0AAV5A7I0_9AGAM</name>
<comment type="similarity">
    <text evidence="1">Belongs to the choline/ethanolamine kinase family.</text>
</comment>
<dbReference type="PANTHER" id="PTHR22603">
    <property type="entry name" value="CHOLINE/ETHANOALAMINE KINASE"/>
    <property type="match status" value="1"/>
</dbReference>
<dbReference type="Gene3D" id="3.90.1200.10">
    <property type="match status" value="1"/>
</dbReference>
<dbReference type="Gene3D" id="3.30.200.20">
    <property type="entry name" value="Phosphorylase Kinase, domain 1"/>
    <property type="match status" value="1"/>
</dbReference>
<gene>
    <name evidence="2" type="ORF">Clacol_003685</name>
</gene>
<dbReference type="Proteomes" id="UP001050691">
    <property type="component" value="Unassembled WGS sequence"/>
</dbReference>
<keyword evidence="3" id="KW-1185">Reference proteome</keyword>